<sequence length="425" mass="49588">MSTIPRLLGLPQEVRDHIWDILGHNDDYTALIHTCSQIRSEVLDRLPHRRLLCHCHRQEQRIPHWKPDCQRLVNVDKLSIIVGPGDINKSYLRIEAVWKAQEAPNTFRLRKSVWSVRNRWSIFAKVLKYYEAKETVVVFEAPRSSFRSVGLLIALAKMCETMPVIDLLDGELGDLSIHFSEDGPGTTAFWERRVETDYRSSATSRDTQPLFYECMIIPFLYDNNRGPYDTRITFERPPANKSLLLKQSPRQPGLEELNWLAVESWMGHEEWGQGLARAISEDYVLQGGIALRWRRRMGFVFWSVRGFPELIDNVFEFYERLRSIIGGLVRSALQYDSPFQENPTRELKDLRRRFRKSPRGEEAKPEGPEEPEYFSRFTHVLEEHFVQWASTTSKFELCGYCCYGKRQSWGARCRSPTRSDSGHSV</sequence>
<dbReference type="EMBL" id="JAATWM020000019">
    <property type="protein sequence ID" value="KAF9875960.1"/>
    <property type="molecule type" value="Genomic_DNA"/>
</dbReference>
<dbReference type="RefSeq" id="XP_038745421.1">
    <property type="nucleotide sequence ID" value="XM_038889123.1"/>
</dbReference>
<comment type="caution">
    <text evidence="1">The sequence shown here is derived from an EMBL/GenBank/DDBJ whole genome shotgun (WGS) entry which is preliminary data.</text>
</comment>
<reference evidence="1" key="1">
    <citation type="submission" date="2020-03" db="EMBL/GenBank/DDBJ databases">
        <authorList>
            <person name="He L."/>
        </authorList>
    </citation>
    <scope>NUCLEOTIDE SEQUENCE</scope>
    <source>
        <strain evidence="1">CkLH20</strain>
    </source>
</reference>
<reference evidence="1" key="2">
    <citation type="submission" date="2020-11" db="EMBL/GenBank/DDBJ databases">
        <title>Whole genome sequencing of Colletotrichum sp.</title>
        <authorList>
            <person name="Li H."/>
        </authorList>
    </citation>
    <scope>NUCLEOTIDE SEQUENCE</scope>
    <source>
        <strain evidence="1">CkLH20</strain>
    </source>
</reference>
<organism evidence="1 2">
    <name type="scientific">Colletotrichum karsti</name>
    <dbReference type="NCBI Taxonomy" id="1095194"/>
    <lineage>
        <taxon>Eukaryota</taxon>
        <taxon>Fungi</taxon>
        <taxon>Dikarya</taxon>
        <taxon>Ascomycota</taxon>
        <taxon>Pezizomycotina</taxon>
        <taxon>Sordariomycetes</taxon>
        <taxon>Hypocreomycetidae</taxon>
        <taxon>Glomerellales</taxon>
        <taxon>Glomerellaceae</taxon>
        <taxon>Colletotrichum</taxon>
        <taxon>Colletotrichum boninense species complex</taxon>
    </lineage>
</organism>
<dbReference type="GeneID" id="62162197"/>
<name>A0A9P6I531_9PEZI</name>
<gene>
    <name evidence="1" type="ORF">CkaCkLH20_06406</name>
</gene>
<keyword evidence="2" id="KW-1185">Reference proteome</keyword>
<dbReference type="AlphaFoldDB" id="A0A9P6I531"/>
<protein>
    <submittedName>
        <fullName evidence="1">Uncharacterized protein</fullName>
    </submittedName>
</protein>
<accession>A0A9P6I531</accession>
<evidence type="ECO:0000313" key="1">
    <source>
        <dbReference type="EMBL" id="KAF9875960.1"/>
    </source>
</evidence>
<evidence type="ECO:0000313" key="2">
    <source>
        <dbReference type="Proteomes" id="UP000781932"/>
    </source>
</evidence>
<proteinExistence type="predicted"/>
<dbReference type="Proteomes" id="UP000781932">
    <property type="component" value="Unassembled WGS sequence"/>
</dbReference>
<dbReference type="OrthoDB" id="4814920at2759"/>